<protein>
    <submittedName>
        <fullName evidence="7">WD40-repeat-containing domain protein</fullName>
    </submittedName>
</protein>
<comment type="caution">
    <text evidence="7">The sequence shown here is derived from an EMBL/GenBank/DDBJ whole genome shotgun (WGS) entry which is preliminary data.</text>
</comment>
<dbReference type="InterPro" id="IPR015943">
    <property type="entry name" value="WD40/YVTN_repeat-like_dom_sf"/>
</dbReference>
<gene>
    <name evidence="7" type="ORF">C8A04DRAFT_11339</name>
</gene>
<name>A0AAN6V4K4_9PEZI</name>
<evidence type="ECO:0000313" key="7">
    <source>
        <dbReference type="EMBL" id="KAK4144655.1"/>
    </source>
</evidence>
<dbReference type="InterPro" id="IPR001680">
    <property type="entry name" value="WD40_rpt"/>
</dbReference>
<dbReference type="Proteomes" id="UP001302676">
    <property type="component" value="Unassembled WGS sequence"/>
</dbReference>
<accession>A0AAN6V4K4</accession>
<keyword evidence="1 4" id="KW-0853">WD repeat</keyword>
<feature type="repeat" description="WD" evidence="4">
    <location>
        <begin position="222"/>
        <end position="254"/>
    </location>
</feature>
<evidence type="ECO:0000256" key="2">
    <source>
        <dbReference type="ARBA" id="ARBA00022737"/>
    </source>
</evidence>
<feature type="domain" description="Anaphase-promoting complex subunit 4-like WD40" evidence="6">
    <location>
        <begin position="269"/>
        <end position="319"/>
    </location>
</feature>
<sequence length="345" mass="37432">MSQPARPRLPRIPKEMFSPHFKDIHNQPYHESTTSARSGAAAHHKLRHIAWNPLGTVVATVTTDKTIRAWIAGKPELRYSTEFRGHTATIEKIAFNPAKETELGSVSNDGVVRLWDVRTKACVNEIEGMGSAHSLAWAPDGSSLLVANRSGELFQVSPAKSAIIATHQLPTEVNQLAFCWSGEKVFLPMADGTVRILSYPDLEPVVHVNHAVKEGESSEFMLKGHTAACLTTEVSPTGRYVATGGADSIIGLFDTKDWICQRTISRMVGPVKCLSFSFDGSYLVAGCEEGSGIEVTHAESGELIHTFKTAGPCEAVAWSPTRYCLAYGDLGVLRIIDADKKSKGS</sequence>
<dbReference type="SMART" id="SM00320">
    <property type="entry name" value="WD40"/>
    <property type="match status" value="6"/>
</dbReference>
<keyword evidence="8" id="KW-1185">Reference proteome</keyword>
<dbReference type="PANTHER" id="PTHR22839:SF0">
    <property type="entry name" value="THO COMPLEX SUBUNIT 3"/>
    <property type="match status" value="1"/>
</dbReference>
<feature type="region of interest" description="Disordered" evidence="5">
    <location>
        <begin position="22"/>
        <end position="41"/>
    </location>
</feature>
<evidence type="ECO:0000313" key="8">
    <source>
        <dbReference type="Proteomes" id="UP001302676"/>
    </source>
</evidence>
<dbReference type="GeneID" id="87813541"/>
<dbReference type="InterPro" id="IPR036322">
    <property type="entry name" value="WD40_repeat_dom_sf"/>
</dbReference>
<evidence type="ECO:0000259" key="6">
    <source>
        <dbReference type="Pfam" id="PF12894"/>
    </source>
</evidence>
<comment type="similarity">
    <text evidence="3">Belongs to the THOC3 family.</text>
</comment>
<dbReference type="FunFam" id="2.130.10.10:FF:000870">
    <property type="entry name" value="WD repeat-containing protein"/>
    <property type="match status" value="1"/>
</dbReference>
<keyword evidence="2" id="KW-0677">Repeat</keyword>
<dbReference type="AlphaFoldDB" id="A0AAN6V4K4"/>
<dbReference type="PROSITE" id="PS50082">
    <property type="entry name" value="WD_REPEATS_2"/>
    <property type="match status" value="2"/>
</dbReference>
<dbReference type="InterPro" id="IPR024977">
    <property type="entry name" value="Apc4-like_WD40_dom"/>
</dbReference>
<proteinExistence type="inferred from homology"/>
<dbReference type="PROSITE" id="PS50294">
    <property type="entry name" value="WD_REPEATS_REGION"/>
    <property type="match status" value="1"/>
</dbReference>
<dbReference type="Pfam" id="PF12894">
    <property type="entry name" value="ANAPC4_WD40"/>
    <property type="match status" value="1"/>
</dbReference>
<reference evidence="7" key="1">
    <citation type="journal article" date="2023" name="Mol. Phylogenet. Evol.">
        <title>Genome-scale phylogeny and comparative genomics of the fungal order Sordariales.</title>
        <authorList>
            <person name="Hensen N."/>
            <person name="Bonometti L."/>
            <person name="Westerberg I."/>
            <person name="Brannstrom I.O."/>
            <person name="Guillou S."/>
            <person name="Cros-Aarteil S."/>
            <person name="Calhoun S."/>
            <person name="Haridas S."/>
            <person name="Kuo A."/>
            <person name="Mondo S."/>
            <person name="Pangilinan J."/>
            <person name="Riley R."/>
            <person name="LaButti K."/>
            <person name="Andreopoulos B."/>
            <person name="Lipzen A."/>
            <person name="Chen C."/>
            <person name="Yan M."/>
            <person name="Daum C."/>
            <person name="Ng V."/>
            <person name="Clum A."/>
            <person name="Steindorff A."/>
            <person name="Ohm R.A."/>
            <person name="Martin F."/>
            <person name="Silar P."/>
            <person name="Natvig D.O."/>
            <person name="Lalanne C."/>
            <person name="Gautier V."/>
            <person name="Ament-Velasquez S.L."/>
            <person name="Kruys A."/>
            <person name="Hutchinson M.I."/>
            <person name="Powell A.J."/>
            <person name="Barry K."/>
            <person name="Miller A.N."/>
            <person name="Grigoriev I.V."/>
            <person name="Debuchy R."/>
            <person name="Gladieux P."/>
            <person name="Hiltunen Thoren M."/>
            <person name="Johannesson H."/>
        </authorList>
    </citation>
    <scope>NUCLEOTIDE SEQUENCE</scope>
    <source>
        <strain evidence="7">CBS 141.50</strain>
    </source>
</reference>
<dbReference type="PANTHER" id="PTHR22839">
    <property type="entry name" value="THO COMPLEX SUBUNIT 3 THO3"/>
    <property type="match status" value="1"/>
</dbReference>
<dbReference type="PROSITE" id="PS00678">
    <property type="entry name" value="WD_REPEATS_1"/>
    <property type="match status" value="1"/>
</dbReference>
<dbReference type="GO" id="GO:0006406">
    <property type="term" value="P:mRNA export from nucleus"/>
    <property type="evidence" value="ECO:0007669"/>
    <property type="project" value="InterPro"/>
</dbReference>
<organism evidence="7 8">
    <name type="scientific">Dichotomopilus funicola</name>
    <dbReference type="NCBI Taxonomy" id="1934379"/>
    <lineage>
        <taxon>Eukaryota</taxon>
        <taxon>Fungi</taxon>
        <taxon>Dikarya</taxon>
        <taxon>Ascomycota</taxon>
        <taxon>Pezizomycotina</taxon>
        <taxon>Sordariomycetes</taxon>
        <taxon>Sordariomycetidae</taxon>
        <taxon>Sordariales</taxon>
        <taxon>Chaetomiaceae</taxon>
        <taxon>Dichotomopilus</taxon>
    </lineage>
</organism>
<evidence type="ECO:0000256" key="1">
    <source>
        <dbReference type="ARBA" id="ARBA00022574"/>
    </source>
</evidence>
<evidence type="ECO:0000256" key="3">
    <source>
        <dbReference type="ARBA" id="ARBA00046343"/>
    </source>
</evidence>
<evidence type="ECO:0000256" key="5">
    <source>
        <dbReference type="SAM" id="MobiDB-lite"/>
    </source>
</evidence>
<dbReference type="GO" id="GO:0000445">
    <property type="term" value="C:THO complex part of transcription export complex"/>
    <property type="evidence" value="ECO:0007669"/>
    <property type="project" value="TreeGrafter"/>
</dbReference>
<dbReference type="Gene3D" id="2.130.10.10">
    <property type="entry name" value="YVTN repeat-like/Quinoprotein amine dehydrogenase"/>
    <property type="match status" value="2"/>
</dbReference>
<dbReference type="RefSeq" id="XP_062638026.1">
    <property type="nucleotide sequence ID" value="XM_062776928.1"/>
</dbReference>
<dbReference type="EMBL" id="MU853575">
    <property type="protein sequence ID" value="KAK4144655.1"/>
    <property type="molecule type" value="Genomic_DNA"/>
</dbReference>
<dbReference type="SUPFAM" id="SSF50978">
    <property type="entry name" value="WD40 repeat-like"/>
    <property type="match status" value="1"/>
</dbReference>
<feature type="repeat" description="WD" evidence="4">
    <location>
        <begin position="83"/>
        <end position="125"/>
    </location>
</feature>
<dbReference type="InterPro" id="IPR040132">
    <property type="entry name" value="Tex1/THOC3"/>
</dbReference>
<dbReference type="Pfam" id="PF00400">
    <property type="entry name" value="WD40"/>
    <property type="match status" value="3"/>
</dbReference>
<evidence type="ECO:0000256" key="4">
    <source>
        <dbReference type="PROSITE-ProRule" id="PRU00221"/>
    </source>
</evidence>
<reference evidence="7" key="2">
    <citation type="submission" date="2023-05" db="EMBL/GenBank/DDBJ databases">
        <authorList>
            <consortium name="Lawrence Berkeley National Laboratory"/>
            <person name="Steindorff A."/>
            <person name="Hensen N."/>
            <person name="Bonometti L."/>
            <person name="Westerberg I."/>
            <person name="Brannstrom I.O."/>
            <person name="Guillou S."/>
            <person name="Cros-Aarteil S."/>
            <person name="Calhoun S."/>
            <person name="Haridas S."/>
            <person name="Kuo A."/>
            <person name="Mondo S."/>
            <person name="Pangilinan J."/>
            <person name="Riley R."/>
            <person name="Labutti K."/>
            <person name="Andreopoulos B."/>
            <person name="Lipzen A."/>
            <person name="Chen C."/>
            <person name="Yanf M."/>
            <person name="Daum C."/>
            <person name="Ng V."/>
            <person name="Clum A."/>
            <person name="Ohm R."/>
            <person name="Martin F."/>
            <person name="Silar P."/>
            <person name="Natvig D."/>
            <person name="Lalanne C."/>
            <person name="Gautier V."/>
            <person name="Ament-Velasquez S.L."/>
            <person name="Kruys A."/>
            <person name="Hutchinson M.I."/>
            <person name="Powell A.J."/>
            <person name="Barry K."/>
            <person name="Miller A.N."/>
            <person name="Grigoriev I.V."/>
            <person name="Debuchy R."/>
            <person name="Gladieux P."/>
            <person name="Thoren M.H."/>
            <person name="Johannesson H."/>
        </authorList>
    </citation>
    <scope>NUCLEOTIDE SEQUENCE</scope>
    <source>
        <strain evidence="7">CBS 141.50</strain>
    </source>
</reference>
<dbReference type="InterPro" id="IPR019775">
    <property type="entry name" value="WD40_repeat_CS"/>
</dbReference>